<proteinExistence type="predicted"/>
<name>A0A9Y3S3E1_9CICH</name>
<dbReference type="PANTHER" id="PTHR45737">
    <property type="entry name" value="VON WILLEBRAND FACTOR A DOMAIN-CONTAINING PROTEIN 5A"/>
    <property type="match status" value="1"/>
</dbReference>
<gene>
    <name evidence="2" type="primary">LOC102210631</name>
</gene>
<dbReference type="PANTHER" id="PTHR45737:SF6">
    <property type="entry name" value="VON WILLEBRAND FACTOR A DOMAIN-CONTAINING PROTEIN 5A"/>
    <property type="match status" value="1"/>
</dbReference>
<evidence type="ECO:0000313" key="2">
    <source>
        <dbReference type="RefSeq" id="XP_005755811.1"/>
    </source>
</evidence>
<feature type="non-terminal residue" evidence="2">
    <location>
        <position position="1"/>
    </location>
</feature>
<reference evidence="2" key="1">
    <citation type="submission" date="2025-08" db="UniProtKB">
        <authorList>
            <consortium name="RefSeq"/>
        </authorList>
    </citation>
    <scope>IDENTIFICATION</scope>
</reference>
<sequence>LTVHRLGAQTLIRSLEMEEREHRGQQDGGVKEKVVQLSVESGVSSSFTAFIAVNKDNSEVIQGPLVRRNIATALFLLAPIGCAVRATPSTISK</sequence>
<evidence type="ECO:0000313" key="1">
    <source>
        <dbReference type="Proteomes" id="UP000695023"/>
    </source>
</evidence>
<dbReference type="AlphaFoldDB" id="A0A9Y3S3E1"/>
<organism evidence="1 2">
    <name type="scientific">Pundamilia nyererei</name>
    <dbReference type="NCBI Taxonomy" id="303518"/>
    <lineage>
        <taxon>Eukaryota</taxon>
        <taxon>Metazoa</taxon>
        <taxon>Chordata</taxon>
        <taxon>Craniata</taxon>
        <taxon>Vertebrata</taxon>
        <taxon>Euteleostomi</taxon>
        <taxon>Actinopterygii</taxon>
        <taxon>Neopterygii</taxon>
        <taxon>Teleostei</taxon>
        <taxon>Neoteleostei</taxon>
        <taxon>Acanthomorphata</taxon>
        <taxon>Ovalentaria</taxon>
        <taxon>Cichlomorphae</taxon>
        <taxon>Cichliformes</taxon>
        <taxon>Cichlidae</taxon>
        <taxon>African cichlids</taxon>
        <taxon>Pseudocrenilabrinae</taxon>
        <taxon>Haplochromini</taxon>
        <taxon>Pundamilia</taxon>
    </lineage>
</organism>
<dbReference type="GeneID" id="102210631"/>
<dbReference type="RefSeq" id="XP_005755811.1">
    <property type="nucleotide sequence ID" value="XM_005755754.1"/>
</dbReference>
<dbReference type="Proteomes" id="UP000695023">
    <property type="component" value="Unplaced"/>
</dbReference>
<protein>
    <submittedName>
        <fullName evidence="2">von Willebrand factor A domain-containing protein 5A-like</fullName>
    </submittedName>
</protein>
<accession>A0A9Y3S3E1</accession>
<keyword evidence="1" id="KW-1185">Reference proteome</keyword>